<dbReference type="RefSeq" id="WP_344311211.1">
    <property type="nucleotide sequence ID" value="NZ_BAAANY010000010.1"/>
</dbReference>
<evidence type="ECO:0000313" key="3">
    <source>
        <dbReference type="Proteomes" id="UP001500618"/>
    </source>
</evidence>
<sequence length="199" mass="21819">MTGEVSIRRADATEGAAVAQVIATSFHDLDVSQWLVPDPADRARIFPSYFRIVVDLALAHGTVLVAPDYSGVVVNLAVPGPDPEDYDERLAEACGPWVDRMQTLDEAMHGAHPTGRGAHDYCALFGVMPQYQNKGLGSALLNAWCEAMDSTGTPAYLEASNSNSRRFYERVGFVDCAEPLPLPYEGERMYPMWRDPAPK</sequence>
<dbReference type="InterPro" id="IPR016181">
    <property type="entry name" value="Acyl_CoA_acyltransferase"/>
</dbReference>
<dbReference type="PANTHER" id="PTHR42791:SF1">
    <property type="entry name" value="N-ACETYLTRANSFERASE DOMAIN-CONTAINING PROTEIN"/>
    <property type="match status" value="1"/>
</dbReference>
<dbReference type="EMBL" id="BAAANY010000010">
    <property type="protein sequence ID" value="GAA1681682.1"/>
    <property type="molecule type" value="Genomic_DNA"/>
</dbReference>
<proteinExistence type="predicted"/>
<dbReference type="PANTHER" id="PTHR42791">
    <property type="entry name" value="GNAT FAMILY ACETYLTRANSFERASE"/>
    <property type="match status" value="1"/>
</dbReference>
<dbReference type="Pfam" id="PF00583">
    <property type="entry name" value="Acetyltransf_1"/>
    <property type="match status" value="1"/>
</dbReference>
<dbReference type="SUPFAM" id="SSF55729">
    <property type="entry name" value="Acyl-CoA N-acyltransferases (Nat)"/>
    <property type="match status" value="1"/>
</dbReference>
<keyword evidence="3" id="KW-1185">Reference proteome</keyword>
<organism evidence="2 3">
    <name type="scientific">Fodinicola feengrottensis</name>
    <dbReference type="NCBI Taxonomy" id="435914"/>
    <lineage>
        <taxon>Bacteria</taxon>
        <taxon>Bacillati</taxon>
        <taxon>Actinomycetota</taxon>
        <taxon>Actinomycetes</taxon>
        <taxon>Mycobacteriales</taxon>
        <taxon>Fodinicola</taxon>
    </lineage>
</organism>
<name>A0ABN2H585_9ACTN</name>
<evidence type="ECO:0000313" key="2">
    <source>
        <dbReference type="EMBL" id="GAA1681682.1"/>
    </source>
</evidence>
<accession>A0ABN2H585</accession>
<dbReference type="InterPro" id="IPR000182">
    <property type="entry name" value="GNAT_dom"/>
</dbReference>
<reference evidence="2 3" key="1">
    <citation type="journal article" date="2019" name="Int. J. Syst. Evol. Microbiol.">
        <title>The Global Catalogue of Microorganisms (GCM) 10K type strain sequencing project: providing services to taxonomists for standard genome sequencing and annotation.</title>
        <authorList>
            <consortium name="The Broad Institute Genomics Platform"/>
            <consortium name="The Broad Institute Genome Sequencing Center for Infectious Disease"/>
            <person name="Wu L."/>
            <person name="Ma J."/>
        </authorList>
    </citation>
    <scope>NUCLEOTIDE SEQUENCE [LARGE SCALE GENOMIC DNA]</scope>
    <source>
        <strain evidence="2 3">JCM 14718</strain>
    </source>
</reference>
<comment type="caution">
    <text evidence="2">The sequence shown here is derived from an EMBL/GenBank/DDBJ whole genome shotgun (WGS) entry which is preliminary data.</text>
</comment>
<dbReference type="CDD" id="cd04301">
    <property type="entry name" value="NAT_SF"/>
    <property type="match status" value="1"/>
</dbReference>
<dbReference type="Gene3D" id="3.40.630.30">
    <property type="match status" value="1"/>
</dbReference>
<evidence type="ECO:0000259" key="1">
    <source>
        <dbReference type="PROSITE" id="PS51186"/>
    </source>
</evidence>
<dbReference type="InterPro" id="IPR052523">
    <property type="entry name" value="Trichothecene_AcTrans"/>
</dbReference>
<dbReference type="PROSITE" id="PS51186">
    <property type="entry name" value="GNAT"/>
    <property type="match status" value="1"/>
</dbReference>
<dbReference type="Proteomes" id="UP001500618">
    <property type="component" value="Unassembled WGS sequence"/>
</dbReference>
<feature type="domain" description="N-acetyltransferase" evidence="1">
    <location>
        <begin position="56"/>
        <end position="197"/>
    </location>
</feature>
<gene>
    <name evidence="2" type="ORF">GCM10009765_33540</name>
</gene>
<protein>
    <submittedName>
        <fullName evidence="2">GNAT family N-acetyltransferase</fullName>
    </submittedName>
</protein>